<dbReference type="OrthoDB" id="5295182at2"/>
<dbReference type="EMBL" id="AP019368">
    <property type="protein sequence ID" value="BBH51883.1"/>
    <property type="molecule type" value="Genomic_DNA"/>
</dbReference>
<dbReference type="KEGG" id="sbf:JCM31447_03080"/>
<evidence type="ECO:0000313" key="2">
    <source>
        <dbReference type="EMBL" id="BBH51883.1"/>
    </source>
</evidence>
<dbReference type="RefSeq" id="WP_130605842.1">
    <property type="nucleotide sequence ID" value="NZ_AP019368.1"/>
</dbReference>
<dbReference type="AlphaFoldDB" id="A0A4P2VGB0"/>
<evidence type="ECO:0000313" key="3">
    <source>
        <dbReference type="Proteomes" id="UP000291236"/>
    </source>
</evidence>
<reference evidence="2 3" key="1">
    <citation type="submission" date="2018-12" db="EMBL/GenBank/DDBJ databases">
        <title>Rubrispira sanarue gen. nov., sp., nov., a member of the order Silvanigrellales, isolated from a brackish lake in Hamamatsu Japan.</title>
        <authorList>
            <person name="Maejima Y."/>
            <person name="Iino T."/>
            <person name="Muraguchi Y."/>
            <person name="Fukuda K."/>
            <person name="Nojiri H."/>
            <person name="Ohkuma M."/>
            <person name="Moriuchi R."/>
            <person name="Dohra H."/>
            <person name="Kimbara K."/>
            <person name="Shintani M."/>
        </authorList>
    </citation>
    <scope>NUCLEOTIDE SEQUENCE [LARGE SCALE GENOMIC DNA]</scope>
    <source>
        <strain evidence="2 3">RF1110005</strain>
    </source>
</reference>
<dbReference type="Proteomes" id="UP000291236">
    <property type="component" value="Chromosome"/>
</dbReference>
<gene>
    <name evidence="2" type="ORF">JCM31447_03080</name>
</gene>
<keyword evidence="3" id="KW-1185">Reference proteome</keyword>
<feature type="coiled-coil region" evidence="1">
    <location>
        <begin position="91"/>
        <end position="125"/>
    </location>
</feature>
<dbReference type="Pfam" id="PF13174">
    <property type="entry name" value="TPR_6"/>
    <property type="match status" value="1"/>
</dbReference>
<keyword evidence="1" id="KW-0175">Coiled coil</keyword>
<name>A0A4P2VGB0_FLUSA</name>
<dbReference type="SUPFAM" id="SSF48452">
    <property type="entry name" value="TPR-like"/>
    <property type="match status" value="1"/>
</dbReference>
<proteinExistence type="predicted"/>
<evidence type="ECO:0008006" key="4">
    <source>
        <dbReference type="Google" id="ProtNLM"/>
    </source>
</evidence>
<dbReference type="InterPro" id="IPR019734">
    <property type="entry name" value="TPR_rpt"/>
</dbReference>
<dbReference type="Gene3D" id="1.25.40.10">
    <property type="entry name" value="Tetratricopeptide repeat domain"/>
    <property type="match status" value="1"/>
</dbReference>
<evidence type="ECO:0000256" key="1">
    <source>
        <dbReference type="SAM" id="Coils"/>
    </source>
</evidence>
<dbReference type="Gene3D" id="6.10.250.3150">
    <property type="match status" value="1"/>
</dbReference>
<organism evidence="2 3">
    <name type="scientific">Fluviispira sanaruensis</name>
    <dbReference type="NCBI Taxonomy" id="2493639"/>
    <lineage>
        <taxon>Bacteria</taxon>
        <taxon>Pseudomonadati</taxon>
        <taxon>Bdellovibrionota</taxon>
        <taxon>Oligoflexia</taxon>
        <taxon>Silvanigrellales</taxon>
        <taxon>Silvanigrellaceae</taxon>
        <taxon>Fluviispira</taxon>
    </lineage>
</organism>
<dbReference type="InterPro" id="IPR011990">
    <property type="entry name" value="TPR-like_helical_dom_sf"/>
</dbReference>
<sequence>MSFLNLKKYDLLFNLTRYFPLNSLNKKAFLFCSITSSLFLTGCMTSSRQDQIQSSISQLQGQIFQIQEQLSKRDQQITNTTQTAISSQNEVQNLQTQIQLTQGSVDELKARLKRMEETAGSTGNEQNVVTLSNSPEFVTLQRHIARIDLVLNTRLNNPKKGKLPEKLKTVQAITKSLKNDLEQNKYKQLIDNSTAILNAHEASDAMQQIAIEFRAEARFKTQDYKNAVLDFTSYIEKFPDAPKNARALLLTGDSYVYLNNNSIAKTYYQECAKIYANMPEGKAATSRLANLMAQSTSSQTKAQ</sequence>
<protein>
    <recommendedName>
        <fullName evidence="4">Outer membrane lipoprotein BamD-like domain-containing protein</fullName>
    </recommendedName>
</protein>
<accession>A0A4P2VGB0</accession>